<dbReference type="EMBL" id="JBHSFE010000038">
    <property type="protein sequence ID" value="MFC4612554.1"/>
    <property type="molecule type" value="Genomic_DNA"/>
</dbReference>
<dbReference type="InterPro" id="IPR029058">
    <property type="entry name" value="AB_hydrolase_fold"/>
</dbReference>
<dbReference type="Pfam" id="PF12697">
    <property type="entry name" value="Abhydrolase_6"/>
    <property type="match status" value="1"/>
</dbReference>
<name>A0ABV9GIS8_9ACTN</name>
<dbReference type="InterPro" id="IPR052897">
    <property type="entry name" value="Sec-Metab_Biosynth_Hydrolase"/>
</dbReference>
<dbReference type="SUPFAM" id="SSF53474">
    <property type="entry name" value="alpha/beta-Hydrolases"/>
    <property type="match status" value="1"/>
</dbReference>
<feature type="domain" description="AB hydrolase-1" evidence="1">
    <location>
        <begin position="11"/>
        <end position="226"/>
    </location>
</feature>
<reference evidence="3" key="1">
    <citation type="journal article" date="2019" name="Int. J. Syst. Evol. Microbiol.">
        <title>The Global Catalogue of Microorganisms (GCM) 10K type strain sequencing project: providing services to taxonomists for standard genome sequencing and annotation.</title>
        <authorList>
            <consortium name="The Broad Institute Genomics Platform"/>
            <consortium name="The Broad Institute Genome Sequencing Center for Infectious Disease"/>
            <person name="Wu L."/>
            <person name="Ma J."/>
        </authorList>
    </citation>
    <scope>NUCLEOTIDE SEQUENCE [LARGE SCALE GENOMIC DNA]</scope>
    <source>
        <strain evidence="3">CGMCC 4.7139</strain>
    </source>
</reference>
<dbReference type="PANTHER" id="PTHR37017">
    <property type="entry name" value="AB HYDROLASE-1 DOMAIN-CONTAINING PROTEIN-RELATED"/>
    <property type="match status" value="1"/>
</dbReference>
<comment type="caution">
    <text evidence="2">The sequence shown here is derived from an EMBL/GenBank/DDBJ whole genome shotgun (WGS) entry which is preliminary data.</text>
</comment>
<dbReference type="Gene3D" id="3.40.50.1820">
    <property type="entry name" value="alpha/beta hydrolase"/>
    <property type="match status" value="1"/>
</dbReference>
<keyword evidence="2" id="KW-0378">Hydrolase</keyword>
<dbReference type="GO" id="GO:0016787">
    <property type="term" value="F:hydrolase activity"/>
    <property type="evidence" value="ECO:0007669"/>
    <property type="project" value="UniProtKB-KW"/>
</dbReference>
<evidence type="ECO:0000313" key="2">
    <source>
        <dbReference type="EMBL" id="MFC4612554.1"/>
    </source>
</evidence>
<dbReference type="PANTHER" id="PTHR37017:SF11">
    <property type="entry name" value="ESTERASE_LIPASE_THIOESTERASE DOMAIN-CONTAINING PROTEIN"/>
    <property type="match status" value="1"/>
</dbReference>
<dbReference type="Proteomes" id="UP001595993">
    <property type="component" value="Unassembled WGS sequence"/>
</dbReference>
<proteinExistence type="predicted"/>
<evidence type="ECO:0000259" key="1">
    <source>
        <dbReference type="Pfam" id="PF12697"/>
    </source>
</evidence>
<dbReference type="InterPro" id="IPR000073">
    <property type="entry name" value="AB_hydrolase_1"/>
</dbReference>
<evidence type="ECO:0000313" key="3">
    <source>
        <dbReference type="Proteomes" id="UP001595993"/>
    </source>
</evidence>
<organism evidence="2 3">
    <name type="scientific">Streptomyces maoxianensis</name>
    <dbReference type="NCBI Taxonomy" id="1459942"/>
    <lineage>
        <taxon>Bacteria</taxon>
        <taxon>Bacillati</taxon>
        <taxon>Actinomycetota</taxon>
        <taxon>Actinomycetes</taxon>
        <taxon>Kitasatosporales</taxon>
        <taxon>Streptomycetaceae</taxon>
        <taxon>Streptomyces</taxon>
    </lineage>
</organism>
<dbReference type="RefSeq" id="WP_381202806.1">
    <property type="nucleotide sequence ID" value="NZ_JBHSFE010000038.1"/>
</dbReference>
<sequence>MVTAEASRPTLLLVHGAWHGSWCWESLESALLSDGWTTRTVELPSAVRPEAPTTEPFPGIHEDARAVLETLEDIEGPVVVVGHSYGGIPVTQAIADASNVSRTIYLAAYQLDVDESLFGFHGAPEPEEPKGVIPPLENSATELYADVSEEETVRAVRQLVPQSTRSFSERVTKAGWRTTPSAYIICEQDEALPPQVQEKFAARAHAIHRLKSSHSPFLSMPAELAALLANIALGETG</sequence>
<keyword evidence="3" id="KW-1185">Reference proteome</keyword>
<accession>A0ABV9GIS8</accession>
<protein>
    <submittedName>
        <fullName evidence="2">Alpha/beta hydrolase</fullName>
    </submittedName>
</protein>
<gene>
    <name evidence="2" type="ORF">ACFO9E_33120</name>
</gene>